<keyword evidence="5" id="KW-0067">ATP-binding</keyword>
<comment type="catalytic activity">
    <reaction evidence="6">
        <text>ATP + H2O = ADP + phosphate + H(+)</text>
        <dbReference type="Rhea" id="RHEA:13065"/>
        <dbReference type="ChEBI" id="CHEBI:15377"/>
        <dbReference type="ChEBI" id="CHEBI:15378"/>
        <dbReference type="ChEBI" id="CHEBI:30616"/>
        <dbReference type="ChEBI" id="CHEBI:43474"/>
        <dbReference type="ChEBI" id="CHEBI:456216"/>
        <dbReference type="EC" id="3.6.4.13"/>
    </reaction>
</comment>
<feature type="non-terminal residue" evidence="8">
    <location>
        <position position="898"/>
    </location>
</feature>
<dbReference type="Proteomes" id="UP000824890">
    <property type="component" value="Unassembled WGS sequence"/>
</dbReference>
<feature type="region of interest" description="Disordered" evidence="7">
    <location>
        <begin position="1"/>
        <end position="31"/>
    </location>
</feature>
<keyword evidence="2" id="KW-0547">Nucleotide-binding</keyword>
<evidence type="ECO:0000313" key="8">
    <source>
        <dbReference type="EMBL" id="KAH0878354.1"/>
    </source>
</evidence>
<evidence type="ECO:0000256" key="5">
    <source>
        <dbReference type="ARBA" id="ARBA00022840"/>
    </source>
</evidence>
<keyword evidence="4" id="KW-0347">Helicase</keyword>
<reference evidence="8 9" key="1">
    <citation type="submission" date="2021-05" db="EMBL/GenBank/DDBJ databases">
        <title>Genome Assembly of Synthetic Allotetraploid Brassica napus Reveals Homoeologous Exchanges between Subgenomes.</title>
        <authorList>
            <person name="Davis J.T."/>
        </authorList>
    </citation>
    <scope>NUCLEOTIDE SEQUENCE [LARGE SCALE GENOMIC DNA]</scope>
    <source>
        <strain evidence="9">cv. Da-Ae</strain>
        <tissue evidence="8">Seedling</tissue>
    </source>
</reference>
<dbReference type="CDD" id="cd20404">
    <property type="entry name" value="Tudor_Agenet_AtEML-like"/>
    <property type="match status" value="1"/>
</dbReference>
<keyword evidence="9" id="KW-1185">Reference proteome</keyword>
<evidence type="ECO:0000313" key="9">
    <source>
        <dbReference type="Proteomes" id="UP000824890"/>
    </source>
</evidence>
<feature type="compositionally biased region" description="Basic and acidic residues" evidence="7">
    <location>
        <begin position="626"/>
        <end position="638"/>
    </location>
</feature>
<evidence type="ECO:0000256" key="1">
    <source>
        <dbReference type="ARBA" id="ARBA00012552"/>
    </source>
</evidence>
<organism evidence="8 9">
    <name type="scientific">Brassica napus</name>
    <name type="common">Rape</name>
    <dbReference type="NCBI Taxonomy" id="3708"/>
    <lineage>
        <taxon>Eukaryota</taxon>
        <taxon>Viridiplantae</taxon>
        <taxon>Streptophyta</taxon>
        <taxon>Embryophyta</taxon>
        <taxon>Tracheophyta</taxon>
        <taxon>Spermatophyta</taxon>
        <taxon>Magnoliopsida</taxon>
        <taxon>eudicotyledons</taxon>
        <taxon>Gunneridae</taxon>
        <taxon>Pentapetalae</taxon>
        <taxon>rosids</taxon>
        <taxon>malvids</taxon>
        <taxon>Brassicales</taxon>
        <taxon>Brassicaceae</taxon>
        <taxon>Brassiceae</taxon>
        <taxon>Brassica</taxon>
    </lineage>
</organism>
<accession>A0ABQ7ZDQ3</accession>
<evidence type="ECO:0000256" key="2">
    <source>
        <dbReference type="ARBA" id="ARBA00022741"/>
    </source>
</evidence>
<feature type="compositionally biased region" description="Basic and acidic residues" evidence="7">
    <location>
        <begin position="1"/>
        <end position="19"/>
    </location>
</feature>
<comment type="caution">
    <text evidence="8">The sequence shown here is derived from an EMBL/GenBank/DDBJ whole genome shotgun (WGS) entry which is preliminary data.</text>
</comment>
<dbReference type="EMBL" id="JAGKQM010000015">
    <property type="protein sequence ID" value="KAH0878354.1"/>
    <property type="molecule type" value="Genomic_DNA"/>
</dbReference>
<name>A0ABQ7ZDQ3_BRANA</name>
<dbReference type="SUPFAM" id="SSF52540">
    <property type="entry name" value="P-loop containing nucleoside triphosphate hydrolases"/>
    <property type="match status" value="1"/>
</dbReference>
<evidence type="ECO:0000256" key="7">
    <source>
        <dbReference type="SAM" id="MobiDB-lite"/>
    </source>
</evidence>
<protein>
    <recommendedName>
        <fullName evidence="1">RNA helicase</fullName>
        <ecNumber evidence="1">3.6.4.13</ecNumber>
    </recommendedName>
</protein>
<dbReference type="EC" id="3.6.4.13" evidence="1"/>
<feature type="compositionally biased region" description="Basic and acidic residues" evidence="7">
    <location>
        <begin position="604"/>
        <end position="613"/>
    </location>
</feature>
<sequence>KKKVSFERHDSESGDDGGKQSKKKKHKSVSGGDKIVNIESFKVSEGSRTQEKSLLMFYRRTGKAWKKGYLLYEVKTDEDKEDESDEGASDPEEEIGVDKVCEWTESLSKLWKRDLEYLDTGHNDDVKKNDVKKEKKKKSSKKMKLSVEDVKINNSNAVLKFKITDPLREKLQATTSEMILGGADLVGRARTGQGKKLEIKLKRGADIVVGTPGRIKDHTERHNIATWFLKQDKKTIDLVGNDKIKASNSVRPIALPCNKQSMSRLIPYTISLYSSGGSKICFTKTKDQASQFSGLLPGARALHGDIQQSQRKITLVGFRKGQTGGAGKSGVAIMLYGSRKSGLSSIEKQTGKRFEHVSAPQPNDIAKAVGMEAAEKIIQIVKENDGNSKTQVIGESEIESFEKDEDMVLDQKKFETLYHHEEKSSGDIIMGQSRISEDSAEKNNEDRMKIGQSCVEYENLESFLKLPLEDPCILAHKENESLRIVWRTLGLKIAATYFSSYVVNTCKVLWIVNAKVETFELGKTRRSHETKSNRATNLDRERREHKTIVDERTRSGYPVRQGERICMSYRHTGLCVYETEGKEDFMETNLEKPEDSTKTAKKLLAESKTEKAQKGSTKITTKKRLDKSVHSDAKKRNSEGGSMDMQIAKSLKSKKKNSRTMKSSTKEFEQIIKSHQKRNQTAVEEVEFNKSEHGEELVSKRANIWWSLDKKFYDGIIKSYKRLNKMCQVSYSDGDSEELNFNNLKKERWKIISDEEVSKFSRIHGKFRDVVRSVHSDDEEHGKLERKRKDTLMLMGVMLCMLERRKTRMHGLTVLKLIRRILDDLLLMILKRKKMGGQSVGNTVRSLSICFSVAMGIHADELSKEFFAGSKWLVLRYDVLNLEIIKTAIGFAKQEDLS</sequence>
<feature type="region of interest" description="Disordered" evidence="7">
    <location>
        <begin position="604"/>
        <end position="663"/>
    </location>
</feature>
<evidence type="ECO:0000256" key="6">
    <source>
        <dbReference type="ARBA" id="ARBA00047984"/>
    </source>
</evidence>
<proteinExistence type="predicted"/>
<keyword evidence="3" id="KW-0378">Hydrolase</keyword>
<dbReference type="PANTHER" id="PTHR47963">
    <property type="entry name" value="DEAD-BOX ATP-DEPENDENT RNA HELICASE 47, MITOCHONDRIAL"/>
    <property type="match status" value="1"/>
</dbReference>
<dbReference type="InterPro" id="IPR050547">
    <property type="entry name" value="DEAD_box_RNA_helicases"/>
</dbReference>
<feature type="non-terminal residue" evidence="8">
    <location>
        <position position="1"/>
    </location>
</feature>
<feature type="region of interest" description="Disordered" evidence="7">
    <location>
        <begin position="525"/>
        <end position="544"/>
    </location>
</feature>
<evidence type="ECO:0000256" key="4">
    <source>
        <dbReference type="ARBA" id="ARBA00022806"/>
    </source>
</evidence>
<dbReference type="PANTHER" id="PTHR47963:SF8">
    <property type="entry name" value="ATP-DEPENDENT RNA HELICASE DEAD"/>
    <property type="match status" value="1"/>
</dbReference>
<gene>
    <name evidence="8" type="ORF">HID58_065748</name>
</gene>
<dbReference type="InterPro" id="IPR027417">
    <property type="entry name" value="P-loop_NTPase"/>
</dbReference>
<dbReference type="Gene3D" id="2.30.30.140">
    <property type="match status" value="1"/>
</dbReference>
<evidence type="ECO:0000256" key="3">
    <source>
        <dbReference type="ARBA" id="ARBA00022801"/>
    </source>
</evidence>